<dbReference type="NCBIfam" id="TIGR01408">
    <property type="entry name" value="Ube1"/>
    <property type="match status" value="1"/>
</dbReference>
<reference evidence="6 7" key="1">
    <citation type="submission" date="2019-03" db="EMBL/GenBank/DDBJ databases">
        <title>Single cell metagenomics reveals metabolic interactions within the superorganism composed of flagellate Streblomastix strix and complex community of Bacteroidetes bacteria on its surface.</title>
        <authorList>
            <person name="Treitli S.C."/>
            <person name="Kolisko M."/>
            <person name="Husnik F."/>
            <person name="Keeling P."/>
            <person name="Hampl V."/>
        </authorList>
    </citation>
    <scope>NUCLEOTIDE SEQUENCE [LARGE SCALE GENOMIC DNA]</scope>
    <source>
        <strain evidence="6">ST1C</strain>
    </source>
</reference>
<dbReference type="AlphaFoldDB" id="A0A5J4X1Y3"/>
<comment type="caution">
    <text evidence="6">The sequence shown here is derived from an EMBL/GenBank/DDBJ whole genome shotgun (WGS) entry which is preliminary data.</text>
</comment>
<dbReference type="GO" id="GO:0019948">
    <property type="term" value="F:SUMO activating enzyme activity"/>
    <property type="evidence" value="ECO:0007669"/>
    <property type="project" value="TreeGrafter"/>
</dbReference>
<dbReference type="Pfam" id="PF09358">
    <property type="entry name" value="E1_UFD"/>
    <property type="match status" value="1"/>
</dbReference>
<organism evidence="6 7">
    <name type="scientific">Streblomastix strix</name>
    <dbReference type="NCBI Taxonomy" id="222440"/>
    <lineage>
        <taxon>Eukaryota</taxon>
        <taxon>Metamonada</taxon>
        <taxon>Preaxostyla</taxon>
        <taxon>Oxymonadida</taxon>
        <taxon>Streblomastigidae</taxon>
        <taxon>Streblomastix</taxon>
    </lineage>
</organism>
<dbReference type="InterPro" id="IPR035985">
    <property type="entry name" value="Ubiquitin-activating_enz"/>
</dbReference>
<dbReference type="Pfam" id="PF10585">
    <property type="entry name" value="UBA_E1_SCCH"/>
    <property type="match status" value="1"/>
</dbReference>
<dbReference type="GO" id="GO:0016567">
    <property type="term" value="P:protein ubiquitination"/>
    <property type="evidence" value="ECO:0007669"/>
    <property type="project" value="UniProtKB-UniPathway"/>
</dbReference>
<comment type="similarity">
    <text evidence="2">Belongs to the ubiquitin-activating E1 family.</text>
</comment>
<dbReference type="Gene3D" id="2.40.30.180">
    <property type="entry name" value="Ubiquitin-activating enzyme E1, FCCH domain"/>
    <property type="match status" value="1"/>
</dbReference>
<keyword evidence="3" id="KW-0436">Ligase</keyword>
<dbReference type="Gene3D" id="3.50.50.80">
    <property type="entry name" value="Ubiquitin-activating enzyme E1, inactive adenylation domain, subdomain 1"/>
    <property type="match status" value="1"/>
</dbReference>
<dbReference type="InterPro" id="IPR018965">
    <property type="entry name" value="Ub-activating_enz_E1_C"/>
</dbReference>
<feature type="compositionally biased region" description="Basic and acidic residues" evidence="4">
    <location>
        <begin position="799"/>
        <end position="815"/>
    </location>
</feature>
<dbReference type="GO" id="GO:0031510">
    <property type="term" value="C:SUMO activating enzyme complex"/>
    <property type="evidence" value="ECO:0007669"/>
    <property type="project" value="TreeGrafter"/>
</dbReference>
<evidence type="ECO:0000256" key="3">
    <source>
        <dbReference type="ARBA" id="ARBA00022598"/>
    </source>
</evidence>
<dbReference type="InterPro" id="IPR000594">
    <property type="entry name" value="ThiF_NAD_FAD-bd"/>
</dbReference>
<dbReference type="InterPro" id="IPR042063">
    <property type="entry name" value="Ubi_acti_E1_SCCH"/>
</dbReference>
<dbReference type="InterPro" id="IPR042302">
    <property type="entry name" value="E1_FCCH_sf"/>
</dbReference>
<dbReference type="UniPathway" id="UPA00143"/>
<name>A0A5J4X1Y3_9EUKA</name>
<protein>
    <submittedName>
        <fullName evidence="6">Putative Ubiquitin-activating enzyme E1 1</fullName>
    </submittedName>
</protein>
<dbReference type="Proteomes" id="UP000324800">
    <property type="component" value="Unassembled WGS sequence"/>
</dbReference>
<dbReference type="Gene3D" id="3.10.290.60">
    <property type="entry name" value="Ubiquitin-activating enzyme E1, UFD domain"/>
    <property type="match status" value="1"/>
</dbReference>
<dbReference type="Gene3D" id="1.10.10.2660">
    <property type="entry name" value="Ubiquitin-activating enzyme E1, SCCH domain"/>
    <property type="match status" value="1"/>
</dbReference>
<evidence type="ECO:0000256" key="1">
    <source>
        <dbReference type="ARBA" id="ARBA00004906"/>
    </source>
</evidence>
<dbReference type="EMBL" id="SNRW01000417">
    <property type="protein sequence ID" value="KAA6401271.1"/>
    <property type="molecule type" value="Genomic_DNA"/>
</dbReference>
<evidence type="ECO:0000259" key="5">
    <source>
        <dbReference type="SMART" id="SM00985"/>
    </source>
</evidence>
<dbReference type="Pfam" id="PF00899">
    <property type="entry name" value="ThiF"/>
    <property type="match status" value="2"/>
</dbReference>
<dbReference type="InterPro" id="IPR045886">
    <property type="entry name" value="ThiF/MoeB/HesA"/>
</dbReference>
<dbReference type="SMART" id="SM00985">
    <property type="entry name" value="UBA_e1_C"/>
    <property type="match status" value="1"/>
</dbReference>
<dbReference type="InterPro" id="IPR019572">
    <property type="entry name" value="UBA_E1_SCCH"/>
</dbReference>
<comment type="pathway">
    <text evidence="1">Protein modification; protein ubiquitination.</text>
</comment>
<accession>A0A5J4X1Y3</accession>
<dbReference type="PANTHER" id="PTHR10953:SF4">
    <property type="entry name" value="UBIQUITIN-ACTIVATING ENZYME E1 C-TERMINAL DOMAIN-CONTAINING PROTEIN"/>
    <property type="match status" value="1"/>
</dbReference>
<evidence type="ECO:0000313" key="6">
    <source>
        <dbReference type="EMBL" id="KAA6401271.1"/>
    </source>
</evidence>
<dbReference type="InterPro" id="IPR038252">
    <property type="entry name" value="UBA_E1_C_sf"/>
</dbReference>
<dbReference type="Gene3D" id="3.40.50.720">
    <property type="entry name" value="NAD(P)-binding Rossmann-like Domain"/>
    <property type="match status" value="1"/>
</dbReference>
<evidence type="ECO:0000256" key="2">
    <source>
        <dbReference type="ARBA" id="ARBA00005673"/>
    </source>
</evidence>
<dbReference type="FunFam" id="3.50.50.80:FF:000001">
    <property type="entry name" value="ubiquitin-like modifier-activating enzyme 1"/>
    <property type="match status" value="1"/>
</dbReference>
<feature type="domain" description="Ubiquitin-activating enzyme E1 C-terminal" evidence="5">
    <location>
        <begin position="925"/>
        <end position="1054"/>
    </location>
</feature>
<dbReference type="InterPro" id="IPR018075">
    <property type="entry name" value="UBQ-activ_enz_E1"/>
</dbReference>
<dbReference type="Gene3D" id="3.40.50.12550">
    <property type="entry name" value="Ubiquitin-activating enzyme E1, inactive adenylation domain, subdomain 2"/>
    <property type="match status" value="1"/>
</dbReference>
<dbReference type="GO" id="GO:0016925">
    <property type="term" value="P:protein sumoylation"/>
    <property type="evidence" value="ECO:0007669"/>
    <property type="project" value="TreeGrafter"/>
</dbReference>
<dbReference type="PANTHER" id="PTHR10953">
    <property type="entry name" value="UBIQUITIN-ACTIVATING ENZYME E1"/>
    <property type="match status" value="1"/>
</dbReference>
<dbReference type="PRINTS" id="PR01849">
    <property type="entry name" value="UBIQUITINACT"/>
</dbReference>
<sequence>MFNTWHVKSDLIVNQLIKKSEEAKKTMQQPQSLTEKEQNAKKESLNSRQVLVYGEKTQKLISESSCLISGLDGVGVEIAKNVILSGLGIVTIHDTALTVIADLTTQFYLTESDIGKNRAESCVTKLAELNQYVHVEAITGILTDDVIKNYKVVVLVNANGQEIERISKSCRANGIKFIICDTAGLFSRIFVDVGESHLVQDLDGERLKMAVIQLITNDKQAIVHSLLEEPHGFTNGDYVTFSKVEGMTQINDLQPAKVTYISQDSFKVDIDSSKFDHYTMNGYANQVKFPQIISHKPYSEQLENDPQFATIVDLVHFERPNILHAAFIALKQYELIHNGELPHPYNNKDAEEFVNITQQIYNKIFGSDGFDSQFVKQFSYVSSGACSPVASSVGGIIGQEVVKAATLKFTPLSQWLYLDHSEVLPIPLPNEEDCKPLNCRYDAQIAIFGRQFQERLGTLNYFLVGAGALGCEAIKNYALMGVACGTNGLITVTDMDNIELSNLSRQFLFRPWDIQKHKSNVAVSAAQKINPQLKAFPMTSRVGVETEDIFNDEFWNKLDGVHNALDNVQSRLYVDSKIIQYHKTLLEGGTLGAKGNVQVVIPQITANYGAYKDIQDKSIPLCTVRNLPYIIEHTIEYTRGLFVDIFSEQPSDAASYILNPKKYIERIQSTQQNRLISVQNLKKNLVTEIPRTFKDCIEWSRRLFEQCFVNQIKQLLYSFPPDALTTSNTPFWGGRNKMPKVTPFNPRDYRHLDFIGHAASIRAKNYCIDIPDEMNWKEIADVGSQTPIDTFIPLSHMKIDVDPNSDKSESNKDEMNAEEEEKYFQDEISKLPSSEDLIKQGIKVEGEEFEKDDDANHHIDFITAGSNLRAINYGIPPADRNRIKQISGKIIPAIATTTGLIAGLQCMELYKLVSPCDIFRKADHYRNWFINIAANIFTYSQPIQPKPIQQGSPYTIWDREDVIFKQIPTLGQVIDRLNDQKKWIISKVSYGPGLMCATFLEDERNDQRKKQLITDIAEEIDEKKLAKGTNILCLDTSFVVEGANPDDEESFLPVYVKFPPLE</sequence>
<gene>
    <name evidence="6" type="ORF">EZS28_003209</name>
</gene>
<dbReference type="GO" id="GO:0005737">
    <property type="term" value="C:cytoplasm"/>
    <property type="evidence" value="ECO:0007669"/>
    <property type="project" value="TreeGrafter"/>
</dbReference>
<evidence type="ECO:0000313" key="7">
    <source>
        <dbReference type="Proteomes" id="UP000324800"/>
    </source>
</evidence>
<dbReference type="OrthoDB" id="10252231at2759"/>
<dbReference type="SUPFAM" id="SSF69572">
    <property type="entry name" value="Activating enzymes of the ubiquitin-like proteins"/>
    <property type="match status" value="2"/>
</dbReference>
<evidence type="ECO:0000256" key="4">
    <source>
        <dbReference type="SAM" id="MobiDB-lite"/>
    </source>
</evidence>
<feature type="region of interest" description="Disordered" evidence="4">
    <location>
        <begin position="799"/>
        <end position="818"/>
    </location>
</feature>
<proteinExistence type="inferred from homology"/>
<dbReference type="InterPro" id="IPR042449">
    <property type="entry name" value="Ub-E1_IAD_1"/>
</dbReference>
<dbReference type="InterPro" id="IPR000011">
    <property type="entry name" value="UBQ/SUMO-activ_enz_E1-like"/>
</dbReference>
<dbReference type="FunFam" id="2.40.30.180:FF:000002">
    <property type="entry name" value="Ubiquitin-activating enzyme E1 2"/>
    <property type="match status" value="1"/>
</dbReference>